<dbReference type="PROSITE" id="PS00787">
    <property type="entry name" value="CHORISMATE_SYNTHASE_1"/>
    <property type="match status" value="1"/>
</dbReference>
<keyword evidence="7" id="KW-0288">FMN</keyword>
<dbReference type="RefSeq" id="WP_196988768.1">
    <property type="nucleotide sequence ID" value="NZ_JADWYR010000001.1"/>
</dbReference>
<feature type="binding site" evidence="7">
    <location>
        <begin position="124"/>
        <end position="126"/>
    </location>
    <ligand>
        <name>FMN</name>
        <dbReference type="ChEBI" id="CHEBI:58210"/>
    </ligand>
</feature>
<protein>
    <recommendedName>
        <fullName evidence="3 7">Chorismate synthase</fullName>
        <shortName evidence="7">CS</shortName>
        <ecNumber evidence="3 7">4.2.3.5</ecNumber>
    </recommendedName>
    <alternativeName>
        <fullName evidence="7">5-enolpyruvylshikimate-3-phosphate phospholyase</fullName>
    </alternativeName>
</protein>
<evidence type="ECO:0000256" key="3">
    <source>
        <dbReference type="ARBA" id="ARBA00013036"/>
    </source>
</evidence>
<evidence type="ECO:0000256" key="6">
    <source>
        <dbReference type="ARBA" id="ARBA00023239"/>
    </source>
</evidence>
<evidence type="ECO:0000256" key="7">
    <source>
        <dbReference type="HAMAP-Rule" id="MF_00300"/>
    </source>
</evidence>
<comment type="similarity">
    <text evidence="2 7 8">Belongs to the chorismate synthase family.</text>
</comment>
<feature type="binding site" evidence="7">
    <location>
        <position position="52"/>
    </location>
    <ligand>
        <name>NADP(+)</name>
        <dbReference type="ChEBI" id="CHEBI:58349"/>
    </ligand>
</feature>
<dbReference type="InterPro" id="IPR035904">
    <property type="entry name" value="Chorismate_synth_AroC_sf"/>
</dbReference>
<dbReference type="GO" id="GO:0009073">
    <property type="term" value="P:aromatic amino acid family biosynthetic process"/>
    <property type="evidence" value="ECO:0007669"/>
    <property type="project" value="UniProtKB-KW"/>
</dbReference>
<gene>
    <name evidence="7 9" type="primary">aroC</name>
    <name evidence="9" type="ORF">I5907_00355</name>
</gene>
<keyword evidence="7" id="KW-0274">FAD</keyword>
<dbReference type="PROSITE" id="PS00788">
    <property type="entry name" value="CHORISMATE_SYNTHASE_2"/>
    <property type="match status" value="1"/>
</dbReference>
<reference evidence="9" key="1">
    <citation type="submission" date="2020-11" db="EMBL/GenBank/DDBJ databases">
        <title>Bacterial whole genome sequence for Panacibacter sp. DH6.</title>
        <authorList>
            <person name="Le V."/>
            <person name="Ko S."/>
            <person name="Ahn C.-Y."/>
            <person name="Oh H.-M."/>
        </authorList>
    </citation>
    <scope>NUCLEOTIDE SEQUENCE</scope>
    <source>
        <strain evidence="9">DH6</strain>
    </source>
</reference>
<dbReference type="CDD" id="cd07304">
    <property type="entry name" value="Chorismate_synthase"/>
    <property type="match status" value="1"/>
</dbReference>
<evidence type="ECO:0000256" key="5">
    <source>
        <dbReference type="ARBA" id="ARBA00023141"/>
    </source>
</evidence>
<dbReference type="SUPFAM" id="SSF103263">
    <property type="entry name" value="Chorismate synthase, AroC"/>
    <property type="match status" value="1"/>
</dbReference>
<comment type="catalytic activity">
    <reaction evidence="7 8">
        <text>5-O-(1-carboxyvinyl)-3-phosphoshikimate = chorismate + phosphate</text>
        <dbReference type="Rhea" id="RHEA:21020"/>
        <dbReference type="ChEBI" id="CHEBI:29748"/>
        <dbReference type="ChEBI" id="CHEBI:43474"/>
        <dbReference type="ChEBI" id="CHEBI:57701"/>
        <dbReference type="EC" id="4.2.3.5"/>
    </reaction>
</comment>
<comment type="function">
    <text evidence="7">Catalyzes the anti-1,4-elimination of the C-3 phosphate and the C-6 proR hydrogen from 5-enolpyruvylshikimate-3-phosphate (EPSP) to yield chorismate, which is the branch point compound that serves as the starting substrate for the three terminal pathways of aromatic amino acid biosynthesis. This reaction introduces a second double bond into the aromatic ring system.</text>
</comment>
<dbReference type="PANTHER" id="PTHR21085:SF0">
    <property type="entry name" value="CHORISMATE SYNTHASE"/>
    <property type="match status" value="1"/>
</dbReference>
<feature type="binding site" evidence="7">
    <location>
        <position position="280"/>
    </location>
    <ligand>
        <name>FMN</name>
        <dbReference type="ChEBI" id="CHEBI:58210"/>
    </ligand>
</feature>
<keyword evidence="6 7" id="KW-0456">Lyase</keyword>
<comment type="pathway">
    <text evidence="1 7 8">Metabolic intermediate biosynthesis; chorismate biosynthesis; chorismate from D-erythrose 4-phosphate and phosphoenolpyruvate: step 7/7.</text>
</comment>
<dbReference type="HAMAP" id="MF_00300">
    <property type="entry name" value="Chorismate_synth"/>
    <property type="match status" value="1"/>
</dbReference>
<dbReference type="AlphaFoldDB" id="A0A931GWX6"/>
<keyword evidence="5 7" id="KW-0057">Aromatic amino acid biosynthesis</keyword>
<name>A0A931GWX6_9BACT</name>
<evidence type="ECO:0000313" key="10">
    <source>
        <dbReference type="Proteomes" id="UP000628448"/>
    </source>
</evidence>
<dbReference type="GO" id="GO:0008652">
    <property type="term" value="P:amino acid biosynthetic process"/>
    <property type="evidence" value="ECO:0007669"/>
    <property type="project" value="UniProtKB-KW"/>
</dbReference>
<dbReference type="Gene3D" id="3.60.150.10">
    <property type="entry name" value="Chorismate synthase AroC"/>
    <property type="match status" value="1"/>
</dbReference>
<dbReference type="InterPro" id="IPR000453">
    <property type="entry name" value="Chorismate_synth"/>
</dbReference>
<evidence type="ECO:0000256" key="8">
    <source>
        <dbReference type="RuleBase" id="RU000605"/>
    </source>
</evidence>
<dbReference type="GO" id="GO:0004107">
    <property type="term" value="F:chorismate synthase activity"/>
    <property type="evidence" value="ECO:0007669"/>
    <property type="project" value="UniProtKB-UniRule"/>
</dbReference>
<dbReference type="GO" id="GO:0005829">
    <property type="term" value="C:cytosol"/>
    <property type="evidence" value="ECO:0007669"/>
    <property type="project" value="TreeGrafter"/>
</dbReference>
<dbReference type="GO" id="GO:0009423">
    <property type="term" value="P:chorismate biosynthetic process"/>
    <property type="evidence" value="ECO:0007669"/>
    <property type="project" value="UniProtKB-UniRule"/>
</dbReference>
<dbReference type="InterPro" id="IPR020541">
    <property type="entry name" value="Chorismate_synthase_CS"/>
</dbReference>
<dbReference type="EC" id="4.2.3.5" evidence="3 7"/>
<comment type="caution">
    <text evidence="9">The sequence shown here is derived from an EMBL/GenBank/DDBJ whole genome shotgun (WGS) entry which is preliminary data.</text>
</comment>
<comment type="subunit">
    <text evidence="7">Homotetramer.</text>
</comment>
<evidence type="ECO:0000256" key="2">
    <source>
        <dbReference type="ARBA" id="ARBA00008014"/>
    </source>
</evidence>
<proteinExistence type="inferred from homology"/>
<dbReference type="GO" id="GO:0010181">
    <property type="term" value="F:FMN binding"/>
    <property type="evidence" value="ECO:0007669"/>
    <property type="project" value="TreeGrafter"/>
</dbReference>
<feature type="binding site" evidence="7">
    <location>
        <position position="46"/>
    </location>
    <ligand>
        <name>NADP(+)</name>
        <dbReference type="ChEBI" id="CHEBI:58349"/>
    </ligand>
</feature>
<dbReference type="NCBIfam" id="NF003793">
    <property type="entry name" value="PRK05382.1"/>
    <property type="match status" value="1"/>
</dbReference>
<comment type="caution">
    <text evidence="7">Lacks conserved residue(s) required for the propagation of feature annotation.</text>
</comment>
<dbReference type="Proteomes" id="UP000628448">
    <property type="component" value="Unassembled WGS sequence"/>
</dbReference>
<dbReference type="NCBIfam" id="TIGR00033">
    <property type="entry name" value="aroC"/>
    <property type="match status" value="1"/>
</dbReference>
<evidence type="ECO:0000256" key="1">
    <source>
        <dbReference type="ARBA" id="ARBA00005044"/>
    </source>
</evidence>
<dbReference type="EMBL" id="JADWYR010000001">
    <property type="protein sequence ID" value="MBG9374669.1"/>
    <property type="molecule type" value="Genomic_DNA"/>
</dbReference>
<organism evidence="9 10">
    <name type="scientific">Panacibacter microcysteis</name>
    <dbReference type="NCBI Taxonomy" id="2793269"/>
    <lineage>
        <taxon>Bacteria</taxon>
        <taxon>Pseudomonadati</taxon>
        <taxon>Bacteroidota</taxon>
        <taxon>Chitinophagia</taxon>
        <taxon>Chitinophagales</taxon>
        <taxon>Chitinophagaceae</taxon>
        <taxon>Panacibacter</taxon>
    </lineage>
</organism>
<keyword evidence="4 7" id="KW-0028">Amino-acid biosynthesis</keyword>
<comment type="cofactor">
    <cofactor evidence="7 8">
        <name>FMNH2</name>
        <dbReference type="ChEBI" id="CHEBI:57618"/>
    </cofactor>
    <text evidence="7 8">Reduced FMN (FMNH(2)).</text>
</comment>
<evidence type="ECO:0000313" key="9">
    <source>
        <dbReference type="EMBL" id="MBG9374669.1"/>
    </source>
</evidence>
<dbReference type="Pfam" id="PF01264">
    <property type="entry name" value="Chorismate_synt"/>
    <property type="match status" value="1"/>
</dbReference>
<dbReference type="PANTHER" id="PTHR21085">
    <property type="entry name" value="CHORISMATE SYNTHASE"/>
    <property type="match status" value="1"/>
</dbReference>
<feature type="binding site" evidence="7">
    <location>
        <position position="322"/>
    </location>
    <ligand>
        <name>FMN</name>
        <dbReference type="ChEBI" id="CHEBI:58210"/>
    </ligand>
</feature>
<evidence type="ECO:0000256" key="4">
    <source>
        <dbReference type="ARBA" id="ARBA00022605"/>
    </source>
</evidence>
<feature type="binding site" evidence="7">
    <location>
        <begin position="295"/>
        <end position="299"/>
    </location>
    <ligand>
        <name>FMN</name>
        <dbReference type="ChEBI" id="CHEBI:58210"/>
    </ligand>
</feature>
<accession>A0A931GWX6</accession>
<keyword evidence="7" id="KW-0285">Flavoprotein</keyword>
<keyword evidence="10" id="KW-1185">Reference proteome</keyword>
<dbReference type="PIRSF" id="PIRSF001456">
    <property type="entry name" value="Chorismate_synth"/>
    <property type="match status" value="1"/>
</dbReference>
<sequence length="358" mass="38186">MNSFGRIFRVHIFGESHGESVGIVIDGVPAGLPIATDDLMPDLERRKGGKQKGTTPRQEADYPFFKSGVFNDKATGAPITIFFENNNTRSGDYEKQRSFPRPGHADFVAHQKFGGNEDFRGGGHFSARLTTGLVAAGAIAKKMLLHFTSNPSPNERDTAPRPGYSLNEVSNAGITIAAAVTAIGGEADLEKGLQKAIDAKDSVGGLVECIVNGLPAGLGEPFFDSVESHLAHMMFAIPAVKGVEFGTGFAAAKMFGSQHNDAIEDMSGKTATNHAGGIVGGITNGNQLVFRLAIKPTASTPKQQHSLNWETGQMEDFAIKGRHDLCVALRAPVIVEAAAAIALADLMMLEQRFPRVWQ</sequence>
<keyword evidence="7" id="KW-0521">NADP</keyword>